<keyword evidence="2" id="KW-0560">Oxidoreductase</keyword>
<evidence type="ECO:0000256" key="1">
    <source>
        <dbReference type="ARBA" id="ARBA00006484"/>
    </source>
</evidence>
<dbReference type="EMBL" id="JAUSVY010000003">
    <property type="protein sequence ID" value="MDQ0505011.1"/>
    <property type="molecule type" value="Genomic_DNA"/>
</dbReference>
<comment type="similarity">
    <text evidence="1">Belongs to the short-chain dehydrogenases/reductases (SDR) family.</text>
</comment>
<gene>
    <name evidence="3" type="ORF">QOZ94_001793</name>
</gene>
<dbReference type="RefSeq" id="WP_237344614.1">
    <property type="nucleotide sequence ID" value="NZ_JABWGX010000005.1"/>
</dbReference>
<sequence>MAEFSGKVAIVTGGATLIGAAVAESLVSAGACVVVVDIDTDRGARVAEGLGARGLFIPTDVGDDAAIAAAVAATLARFGRIDVLVNAAACYIDQGAASPRADWAAAFNVNVFGGVALVQACRPHMAAQGGGAVVNFTSVSGRIAQAGRWVYPATKATIEQVTRSQALDLAGDGIRVNAVSLGWTWSAPISAMVKADRAKADRIAGPLHITGRVGDPKEVAEAVLFLASPRASLITGTTVAVDGGYLALGPEGRGLSLTELL</sequence>
<dbReference type="CDD" id="cd05233">
    <property type="entry name" value="SDR_c"/>
    <property type="match status" value="1"/>
</dbReference>
<dbReference type="Gene3D" id="3.40.50.720">
    <property type="entry name" value="NAD(P)-binding Rossmann-like Domain"/>
    <property type="match status" value="1"/>
</dbReference>
<dbReference type="PANTHER" id="PTHR24321:SF8">
    <property type="entry name" value="ESTRADIOL 17-BETA-DEHYDROGENASE 8-RELATED"/>
    <property type="match status" value="1"/>
</dbReference>
<dbReference type="SUPFAM" id="SSF51735">
    <property type="entry name" value="NAD(P)-binding Rossmann-fold domains"/>
    <property type="match status" value="1"/>
</dbReference>
<dbReference type="PRINTS" id="PR00081">
    <property type="entry name" value="GDHRDH"/>
</dbReference>
<protein>
    <submittedName>
        <fullName evidence="3">NAD(P)-dependent dehydrogenase (Short-subunit alcohol dehydrogenase family)</fullName>
    </submittedName>
</protein>
<dbReference type="NCBIfam" id="NF006121">
    <property type="entry name" value="PRK08265.1"/>
    <property type="match status" value="1"/>
</dbReference>
<comment type="caution">
    <text evidence="3">The sequence shown here is derived from an EMBL/GenBank/DDBJ whole genome shotgun (WGS) entry which is preliminary data.</text>
</comment>
<reference evidence="3 4" key="1">
    <citation type="submission" date="2023-07" db="EMBL/GenBank/DDBJ databases">
        <title>Genomic Encyclopedia of Type Strains, Phase IV (KMG-IV): sequencing the most valuable type-strain genomes for metagenomic binning, comparative biology and taxonomic classification.</title>
        <authorList>
            <person name="Goeker M."/>
        </authorList>
    </citation>
    <scope>NUCLEOTIDE SEQUENCE [LARGE SCALE GENOMIC DNA]</scope>
    <source>
        <strain evidence="3 4">DSM 3770</strain>
    </source>
</reference>
<dbReference type="InterPro" id="IPR002347">
    <property type="entry name" value="SDR_fam"/>
</dbReference>
<evidence type="ECO:0000256" key="2">
    <source>
        <dbReference type="ARBA" id="ARBA00023002"/>
    </source>
</evidence>
<dbReference type="PRINTS" id="PR00080">
    <property type="entry name" value="SDRFAMILY"/>
</dbReference>
<keyword evidence="4" id="KW-1185">Reference proteome</keyword>
<evidence type="ECO:0000313" key="4">
    <source>
        <dbReference type="Proteomes" id="UP001241747"/>
    </source>
</evidence>
<proteinExistence type="inferred from homology"/>
<dbReference type="InterPro" id="IPR036291">
    <property type="entry name" value="NAD(P)-bd_dom_sf"/>
</dbReference>
<accession>A0ABU0LCZ4</accession>
<organism evidence="3 4">
    <name type="scientific">Xanthobacter agilis</name>
    <dbReference type="NCBI Taxonomy" id="47492"/>
    <lineage>
        <taxon>Bacteria</taxon>
        <taxon>Pseudomonadati</taxon>
        <taxon>Pseudomonadota</taxon>
        <taxon>Alphaproteobacteria</taxon>
        <taxon>Hyphomicrobiales</taxon>
        <taxon>Xanthobacteraceae</taxon>
        <taxon>Xanthobacter</taxon>
    </lineage>
</organism>
<dbReference type="PANTHER" id="PTHR24321">
    <property type="entry name" value="DEHYDROGENASES, SHORT CHAIN"/>
    <property type="match status" value="1"/>
</dbReference>
<dbReference type="Proteomes" id="UP001241747">
    <property type="component" value="Unassembled WGS sequence"/>
</dbReference>
<name>A0ABU0LCZ4_XANAG</name>
<dbReference type="Pfam" id="PF13561">
    <property type="entry name" value="adh_short_C2"/>
    <property type="match status" value="1"/>
</dbReference>
<evidence type="ECO:0000313" key="3">
    <source>
        <dbReference type="EMBL" id="MDQ0505011.1"/>
    </source>
</evidence>